<dbReference type="EMBL" id="VNIB01000012">
    <property type="protein sequence ID" value="TYO96773.1"/>
    <property type="molecule type" value="Genomic_DNA"/>
</dbReference>
<reference evidence="6 7" key="1">
    <citation type="submission" date="2019-07" db="EMBL/GenBank/DDBJ databases">
        <title>Genomic Encyclopedia of Type Strains, Phase IV (KMG-IV): sequencing the most valuable type-strain genomes for metagenomic binning, comparative biology and taxonomic classification.</title>
        <authorList>
            <person name="Goeker M."/>
        </authorList>
    </citation>
    <scope>NUCLEOTIDE SEQUENCE [LARGE SCALE GENOMIC DNA]</scope>
    <source>
        <strain evidence="6 7">SS015</strain>
    </source>
</reference>
<sequence>MKKLVVLLLTLALLTALPCLAFTGKVIKVSDGDTIQVLDSGQAVKVRLAEIDCPETSHGPKKPGQPFGQAAKKFVLDLVGGKTVLVDVVTKDRYGRIVGKVFLDDGTTLNSRLVQAGLAWAYRRYANDPALFKLEAEARAAKRGLWSDPHPIPPWEWRHGAGWGKAKRTSQSSTVSSGRCGQKRYCREMVSCEEAMFYLNQCGLTRLDRDGDGIPCESICR</sequence>
<dbReference type="SMART" id="SM00318">
    <property type="entry name" value="SNc"/>
    <property type="match status" value="1"/>
</dbReference>
<dbReference type="OrthoDB" id="9805504at2"/>
<evidence type="ECO:0000313" key="6">
    <source>
        <dbReference type="EMBL" id="TYO96773.1"/>
    </source>
</evidence>
<keyword evidence="7" id="KW-1185">Reference proteome</keyword>
<feature type="chain" id="PRO_5022955488" evidence="4">
    <location>
        <begin position="22"/>
        <end position="221"/>
    </location>
</feature>
<evidence type="ECO:0000259" key="5">
    <source>
        <dbReference type="PROSITE" id="PS50830"/>
    </source>
</evidence>
<dbReference type="AlphaFoldDB" id="A0A5D3WKE4"/>
<dbReference type="InterPro" id="IPR035437">
    <property type="entry name" value="SNase_OB-fold_sf"/>
</dbReference>
<gene>
    <name evidence="6" type="ORF">EDC39_11261</name>
</gene>
<dbReference type="PANTHER" id="PTHR12302">
    <property type="entry name" value="EBNA2 BINDING PROTEIN P100"/>
    <property type="match status" value="1"/>
</dbReference>
<dbReference type="SUPFAM" id="SSF50199">
    <property type="entry name" value="Staphylococcal nuclease"/>
    <property type="match status" value="1"/>
</dbReference>
<evidence type="ECO:0000256" key="3">
    <source>
        <dbReference type="ARBA" id="ARBA00022801"/>
    </source>
</evidence>
<keyword evidence="2 6" id="KW-0255">Endonuclease</keyword>
<dbReference type="Pfam" id="PF00565">
    <property type="entry name" value="SNase"/>
    <property type="match status" value="1"/>
</dbReference>
<protein>
    <submittedName>
        <fullName evidence="6">Endonuclease YncB(Thermonuclease family)</fullName>
    </submittedName>
</protein>
<keyword evidence="3" id="KW-0378">Hydrolase</keyword>
<dbReference type="Proteomes" id="UP000324159">
    <property type="component" value="Unassembled WGS sequence"/>
</dbReference>
<evidence type="ECO:0000313" key="7">
    <source>
        <dbReference type="Proteomes" id="UP000324159"/>
    </source>
</evidence>
<dbReference type="PANTHER" id="PTHR12302:SF3">
    <property type="entry name" value="SERINE_THREONINE-PROTEIN KINASE 31"/>
    <property type="match status" value="1"/>
</dbReference>
<dbReference type="PROSITE" id="PS01284">
    <property type="entry name" value="TNASE_2"/>
    <property type="match status" value="1"/>
</dbReference>
<dbReference type="PROSITE" id="PS50830">
    <property type="entry name" value="TNASE_3"/>
    <property type="match status" value="1"/>
</dbReference>
<dbReference type="InterPro" id="IPR002071">
    <property type="entry name" value="Thermonucl_AS"/>
</dbReference>
<dbReference type="GO" id="GO:0003676">
    <property type="term" value="F:nucleic acid binding"/>
    <property type="evidence" value="ECO:0007669"/>
    <property type="project" value="InterPro"/>
</dbReference>
<organism evidence="6 7">
    <name type="scientific">Geothermobacter ehrlichii</name>
    <dbReference type="NCBI Taxonomy" id="213224"/>
    <lineage>
        <taxon>Bacteria</taxon>
        <taxon>Pseudomonadati</taxon>
        <taxon>Thermodesulfobacteriota</taxon>
        <taxon>Desulfuromonadia</taxon>
        <taxon>Desulfuromonadales</taxon>
        <taxon>Geothermobacteraceae</taxon>
        <taxon>Geothermobacter</taxon>
    </lineage>
</organism>
<dbReference type="GO" id="GO:0004519">
    <property type="term" value="F:endonuclease activity"/>
    <property type="evidence" value="ECO:0007669"/>
    <property type="project" value="UniProtKB-KW"/>
</dbReference>
<evidence type="ECO:0000256" key="1">
    <source>
        <dbReference type="ARBA" id="ARBA00022722"/>
    </source>
</evidence>
<keyword evidence="1" id="KW-0540">Nuclease</keyword>
<evidence type="ECO:0000256" key="4">
    <source>
        <dbReference type="SAM" id="SignalP"/>
    </source>
</evidence>
<dbReference type="InterPro" id="IPR008613">
    <property type="entry name" value="Excalibur_Ca-bd_domain"/>
</dbReference>
<dbReference type="Pfam" id="PF05901">
    <property type="entry name" value="Excalibur"/>
    <property type="match status" value="1"/>
</dbReference>
<dbReference type="Gene3D" id="2.40.50.90">
    <property type="match status" value="1"/>
</dbReference>
<feature type="signal peptide" evidence="4">
    <location>
        <begin position="1"/>
        <end position="21"/>
    </location>
</feature>
<proteinExistence type="predicted"/>
<name>A0A5D3WKE4_9BACT</name>
<dbReference type="PROSITE" id="PS01123">
    <property type="entry name" value="TNASE_1"/>
    <property type="match status" value="1"/>
</dbReference>
<dbReference type="InterPro" id="IPR016071">
    <property type="entry name" value="Staphylococal_nuclease_OB-fold"/>
</dbReference>
<dbReference type="CDD" id="cd00175">
    <property type="entry name" value="SNc"/>
    <property type="match status" value="1"/>
</dbReference>
<keyword evidence="4" id="KW-0732">Signal</keyword>
<comment type="caution">
    <text evidence="6">The sequence shown here is derived from an EMBL/GenBank/DDBJ whole genome shotgun (WGS) entry which is preliminary data.</text>
</comment>
<accession>A0A5D3WKE4</accession>
<evidence type="ECO:0000256" key="2">
    <source>
        <dbReference type="ARBA" id="ARBA00022759"/>
    </source>
</evidence>
<dbReference type="RefSeq" id="WP_148896616.1">
    <property type="nucleotide sequence ID" value="NZ_VNIB01000012.1"/>
</dbReference>
<dbReference type="GO" id="GO:0016787">
    <property type="term" value="F:hydrolase activity"/>
    <property type="evidence" value="ECO:0007669"/>
    <property type="project" value="UniProtKB-KW"/>
</dbReference>
<feature type="domain" description="TNase-like" evidence="5">
    <location>
        <begin position="20"/>
        <end position="148"/>
    </location>
</feature>